<name>A0A1N6UQ79_9GAMM</name>
<organism evidence="1 2">
    <name type="scientific">Marinobacterium stanieri</name>
    <dbReference type="NCBI Taxonomy" id="49186"/>
    <lineage>
        <taxon>Bacteria</taxon>
        <taxon>Pseudomonadati</taxon>
        <taxon>Pseudomonadota</taxon>
        <taxon>Gammaproteobacteria</taxon>
        <taxon>Oceanospirillales</taxon>
        <taxon>Oceanospirillaceae</taxon>
        <taxon>Marinobacterium</taxon>
    </lineage>
</organism>
<gene>
    <name evidence="1" type="ORF">SAMN05421647_107155</name>
</gene>
<accession>A0A1N6UQ79</accession>
<dbReference type="STRING" id="49186.SAMN05421647_107155"/>
<dbReference type="EMBL" id="FTMN01000007">
    <property type="protein sequence ID" value="SIQ67774.1"/>
    <property type="molecule type" value="Genomic_DNA"/>
</dbReference>
<dbReference type="AlphaFoldDB" id="A0A1N6UQ79"/>
<dbReference type="RefSeq" id="WP_076463999.1">
    <property type="nucleotide sequence ID" value="NZ_FTMN01000007.1"/>
</dbReference>
<dbReference type="eggNOG" id="ENOG5033687">
    <property type="taxonomic scope" value="Bacteria"/>
</dbReference>
<dbReference type="Proteomes" id="UP000186895">
    <property type="component" value="Unassembled WGS sequence"/>
</dbReference>
<evidence type="ECO:0000313" key="1">
    <source>
        <dbReference type="EMBL" id="SIQ67774.1"/>
    </source>
</evidence>
<protein>
    <submittedName>
        <fullName evidence="1">Uncharacterized protein</fullName>
    </submittedName>
</protein>
<proteinExistence type="predicted"/>
<keyword evidence="2" id="KW-1185">Reference proteome</keyword>
<evidence type="ECO:0000313" key="2">
    <source>
        <dbReference type="Proteomes" id="UP000186895"/>
    </source>
</evidence>
<reference evidence="2" key="1">
    <citation type="submission" date="2017-01" db="EMBL/GenBank/DDBJ databases">
        <authorList>
            <person name="Varghese N."/>
            <person name="Submissions S."/>
        </authorList>
    </citation>
    <scope>NUCLEOTIDE SEQUENCE [LARGE SCALE GENOMIC DNA]</scope>
    <source>
        <strain evidence="2">DSM 7027</strain>
    </source>
</reference>
<sequence>MKITDALAMASVRRVLFLGVLLALLVGGAVGRFTSPVTGLEVTFYNAGDLMIESISLDFGSADTQSSIQAFRIPPGKARTLVLNHAPGMGFNVQVNYPDGRKQEFCALRGDVQVKPRINLKL</sequence>